<feature type="compositionally biased region" description="Basic and acidic residues" evidence="1">
    <location>
        <begin position="9"/>
        <end position="19"/>
    </location>
</feature>
<proteinExistence type="predicted"/>
<evidence type="ECO:0000313" key="2">
    <source>
        <dbReference type="EMBL" id="ELQ62218.1"/>
    </source>
</evidence>
<feature type="region of interest" description="Disordered" evidence="1">
    <location>
        <begin position="1"/>
        <end position="21"/>
    </location>
</feature>
<dbReference type="EMBL" id="JH794825">
    <property type="protein sequence ID" value="ELQ62218.1"/>
    <property type="molecule type" value="Genomic_DNA"/>
</dbReference>
<organism>
    <name type="scientific">Pyricularia oryzae (strain P131)</name>
    <name type="common">Rice blast fungus</name>
    <name type="synonym">Magnaporthe oryzae</name>
    <dbReference type="NCBI Taxonomy" id="1143193"/>
    <lineage>
        <taxon>Eukaryota</taxon>
        <taxon>Fungi</taxon>
        <taxon>Dikarya</taxon>
        <taxon>Ascomycota</taxon>
        <taxon>Pezizomycotina</taxon>
        <taxon>Sordariomycetes</taxon>
        <taxon>Sordariomycetidae</taxon>
        <taxon>Magnaporthales</taxon>
        <taxon>Pyriculariaceae</taxon>
        <taxon>Pyricularia</taxon>
    </lineage>
</organism>
<sequence length="98" mass="11009">MYMTPLILKEQHAGEDHGPKGKLAKVTMLSDQMKALGNTQTHRPNPLDSRVSGKQPVNYTFHVATFHRLFYMVFEIIRPCNGSQRAPKSKQQGEDGVA</sequence>
<accession>L7J230</accession>
<dbReference type="AlphaFoldDB" id="L7J230"/>
<gene>
    <name evidence="2" type="ORF">OOW_P131scaffold01098g3</name>
</gene>
<protein>
    <submittedName>
        <fullName evidence="2">Uncharacterized protein</fullName>
    </submittedName>
</protein>
<name>L7J230_PYRO1</name>
<reference evidence="2" key="1">
    <citation type="journal article" date="2012" name="PLoS Genet.">
        <title>Comparative analysis of the genomes of two field isolates of the rice blast fungus Magnaporthe oryzae.</title>
        <authorList>
            <person name="Xue M."/>
            <person name="Yang J."/>
            <person name="Li Z."/>
            <person name="Hu S."/>
            <person name="Yao N."/>
            <person name="Dean R.A."/>
            <person name="Zhao W."/>
            <person name="Shen M."/>
            <person name="Zhang H."/>
            <person name="Li C."/>
            <person name="Liu L."/>
            <person name="Cao L."/>
            <person name="Xu X."/>
            <person name="Xing Y."/>
            <person name="Hsiang T."/>
            <person name="Zhang Z."/>
            <person name="Xu J.R."/>
            <person name="Peng Y.L."/>
        </authorList>
    </citation>
    <scope>NUCLEOTIDE SEQUENCE [LARGE SCALE GENOMIC DNA]</scope>
    <source>
        <strain evidence="2">P131</strain>
    </source>
</reference>
<evidence type="ECO:0000256" key="1">
    <source>
        <dbReference type="SAM" id="MobiDB-lite"/>
    </source>
</evidence>